<evidence type="ECO:0000313" key="3">
    <source>
        <dbReference type="Proteomes" id="UP000249754"/>
    </source>
</evidence>
<accession>A0A327SQW4</accession>
<evidence type="ECO:0000256" key="1">
    <source>
        <dbReference type="SAM" id="MobiDB-lite"/>
    </source>
</evidence>
<dbReference type="AlphaFoldDB" id="A0A327SQW4"/>
<gene>
    <name evidence="2" type="ORF">LY11_03417</name>
</gene>
<evidence type="ECO:0000313" key="2">
    <source>
        <dbReference type="EMBL" id="RAJ28097.1"/>
    </source>
</evidence>
<dbReference type="Proteomes" id="UP000249754">
    <property type="component" value="Unassembled WGS sequence"/>
</dbReference>
<dbReference type="EMBL" id="QLLR01000019">
    <property type="protein sequence ID" value="RAJ28097.1"/>
    <property type="molecule type" value="Genomic_DNA"/>
</dbReference>
<name>A0A327SQW4_9SPHI</name>
<proteinExistence type="predicted"/>
<protein>
    <submittedName>
        <fullName evidence="2">Uncharacterized protein</fullName>
    </submittedName>
</protein>
<dbReference type="OrthoDB" id="793497at2"/>
<dbReference type="RefSeq" id="WP_111634835.1">
    <property type="nucleotide sequence ID" value="NZ_QLLR01000019.1"/>
</dbReference>
<organism evidence="2 3">
    <name type="scientific">Pedobacter cryoconitis</name>
    <dbReference type="NCBI Taxonomy" id="188932"/>
    <lineage>
        <taxon>Bacteria</taxon>
        <taxon>Pseudomonadati</taxon>
        <taxon>Bacteroidota</taxon>
        <taxon>Sphingobacteriia</taxon>
        <taxon>Sphingobacteriales</taxon>
        <taxon>Sphingobacteriaceae</taxon>
        <taxon>Pedobacter</taxon>
    </lineage>
</organism>
<comment type="caution">
    <text evidence="2">The sequence shown here is derived from an EMBL/GenBank/DDBJ whole genome shotgun (WGS) entry which is preliminary data.</text>
</comment>
<feature type="region of interest" description="Disordered" evidence="1">
    <location>
        <begin position="1"/>
        <end position="82"/>
    </location>
</feature>
<sequence length="194" mass="21348">MKTTVIESNKGKEKVNSSAVNSKAEKDKVNGLPISSSFEDNAKGETPAGNAEEQKPLTENVQAQAKSEAPKAQAEQPTAEPTKAEIKAKLAEEKPALNLEQTLKKIKDLGRLSNQRDKLIETTDTLDAFEIAQMDEAEETNVNHYQGCTLIIKDDTGREFKTKNPFIIDKTANQIKTLCYDKLAEVEAQISLTL</sequence>
<reference evidence="2 3" key="1">
    <citation type="submission" date="2018-06" db="EMBL/GenBank/DDBJ databases">
        <title>Genomic Encyclopedia of Archaeal and Bacterial Type Strains, Phase II (KMG-II): from individual species to whole genera.</title>
        <authorList>
            <person name="Goeker M."/>
        </authorList>
    </citation>
    <scope>NUCLEOTIDE SEQUENCE [LARGE SCALE GENOMIC DNA]</scope>
    <source>
        <strain evidence="2 3">DSM 14825</strain>
    </source>
</reference>